<gene>
    <name evidence="2" type="ORF">PQ477_18375</name>
</gene>
<dbReference type="InterPro" id="IPR002878">
    <property type="entry name" value="ChsH2_C"/>
</dbReference>
<dbReference type="InterPro" id="IPR052513">
    <property type="entry name" value="Thioester_dehydratase-like"/>
</dbReference>
<accession>A0ABY7W5T3</accession>
<dbReference type="RefSeq" id="WP_274272661.1">
    <property type="nucleotide sequence ID" value="NZ_CP117834.1"/>
</dbReference>
<dbReference type="PANTHER" id="PTHR34075">
    <property type="entry name" value="BLR3430 PROTEIN"/>
    <property type="match status" value="1"/>
</dbReference>
<keyword evidence="3" id="KW-1185">Reference proteome</keyword>
<dbReference type="Pfam" id="PF01796">
    <property type="entry name" value="OB_ChsH2_C"/>
    <property type="match status" value="1"/>
</dbReference>
<evidence type="ECO:0000259" key="1">
    <source>
        <dbReference type="Pfam" id="PF01796"/>
    </source>
</evidence>
<feature type="domain" description="ChsH2 C-terminal OB-fold" evidence="1">
    <location>
        <begin position="33"/>
        <end position="91"/>
    </location>
</feature>
<dbReference type="PANTHER" id="PTHR34075:SF5">
    <property type="entry name" value="BLR3430 PROTEIN"/>
    <property type="match status" value="1"/>
</dbReference>
<dbReference type="SUPFAM" id="SSF50249">
    <property type="entry name" value="Nucleic acid-binding proteins"/>
    <property type="match status" value="1"/>
</dbReference>
<proteinExistence type="predicted"/>
<evidence type="ECO:0000313" key="3">
    <source>
        <dbReference type="Proteomes" id="UP001215143"/>
    </source>
</evidence>
<dbReference type="EMBL" id="CP117834">
    <property type="protein sequence ID" value="WDF03436.1"/>
    <property type="molecule type" value="Genomic_DNA"/>
</dbReference>
<dbReference type="Proteomes" id="UP001215143">
    <property type="component" value="Chromosome"/>
</dbReference>
<sequence>MNIPLYACLDCHHEWLEQKLYCSKCLSDNQVEQRIEGRGIVYSHTTIYAAPEKLQALSPYVIVCINIRKGMRLSARCSNTDIKIGDTVSIVDVTDGAYIAKKEDVTWEH</sequence>
<protein>
    <submittedName>
        <fullName evidence="2">OB-fold domain-containing protein</fullName>
    </submittedName>
</protein>
<organism evidence="2 3">
    <name type="scientific">Shouchella hunanensis</name>
    <dbReference type="NCBI Taxonomy" id="766894"/>
    <lineage>
        <taxon>Bacteria</taxon>
        <taxon>Bacillati</taxon>
        <taxon>Bacillota</taxon>
        <taxon>Bacilli</taxon>
        <taxon>Bacillales</taxon>
        <taxon>Bacillaceae</taxon>
        <taxon>Shouchella</taxon>
    </lineage>
</organism>
<evidence type="ECO:0000313" key="2">
    <source>
        <dbReference type="EMBL" id="WDF03436.1"/>
    </source>
</evidence>
<name>A0ABY7W5T3_9BACI</name>
<reference evidence="2 3" key="1">
    <citation type="submission" date="2023-02" db="EMBL/GenBank/DDBJ databases">
        <authorList>
            <person name="Liu G."/>
        </authorList>
    </citation>
    <scope>NUCLEOTIDE SEQUENCE [LARGE SCALE GENOMIC DNA]</scope>
    <source>
        <strain evidence="2 3">DSM 23008</strain>
    </source>
</reference>
<dbReference type="InterPro" id="IPR012340">
    <property type="entry name" value="NA-bd_OB-fold"/>
</dbReference>